<reference evidence="2" key="1">
    <citation type="submission" date="2021-05" db="EMBL/GenBank/DDBJ databases">
        <title>Whole genome sequence of Curtobacterium flaccumfaciens pv. flaccumfaciens strain CFBP 3417.</title>
        <authorList>
            <person name="Osdaghi E."/>
            <person name="Taghouti G."/>
            <person name="Portier P."/>
            <person name="Fazliarab A."/>
            <person name="Taghavi S.M."/>
            <person name="Briand M."/>
            <person name="Le-Saux M."/>
            <person name="Jacques M.-A."/>
        </authorList>
    </citation>
    <scope>NUCLEOTIDE SEQUENCE</scope>
    <source>
        <strain evidence="2">CFBP 3417</strain>
    </source>
</reference>
<feature type="domain" description="Endonuclease/exonuclease/phosphatase" evidence="1">
    <location>
        <begin position="23"/>
        <end position="266"/>
    </location>
</feature>
<dbReference type="InterPro" id="IPR036691">
    <property type="entry name" value="Endo/exonu/phosph_ase_sf"/>
</dbReference>
<dbReference type="Gene3D" id="3.60.10.10">
    <property type="entry name" value="Endonuclease/exonuclease/phosphatase"/>
    <property type="match status" value="1"/>
</dbReference>
<accession>A0A9Q2W2B0</accession>
<comment type="caution">
    <text evidence="2">The sequence shown here is derived from an EMBL/GenBank/DDBJ whole genome shotgun (WGS) entry which is preliminary data.</text>
</comment>
<protein>
    <submittedName>
        <fullName evidence="2">Endonuclease/exonuclease/phosphatase family protein</fullName>
    </submittedName>
</protein>
<dbReference type="Proteomes" id="UP000709437">
    <property type="component" value="Unassembled WGS sequence"/>
</dbReference>
<dbReference type="RefSeq" id="WP_214562694.1">
    <property type="nucleotide sequence ID" value="NZ_JAHEWX010000007.1"/>
</dbReference>
<keyword evidence="2" id="KW-0540">Nuclease</keyword>
<sequence length="277" mass="30070">MPHHHPDDRPLIGPVRSPEVHCMTLNVRRRVPRRSTHPDAWELRRVAVLALVTSEAPTVLAVQEALPAQADDLTSGLGSGWEHVLAGRGARGGGEQVGLFLDRSRLDVVERRTWALSRTPHRPGSRSWATSFPRHAVGAVVDDRATGVRFLAIATHLDVASPWARLRSAELLGRIVRQRGLPAVVMADWNTPAGSAPWRALAEAGVEDSWGRASRQVGEPYGTYPHYGSPRVGGRRIDGVLVTTGAAVDRVAVDVRRPGGVWPSDHAAVHAVVRWAS</sequence>
<keyword evidence="2" id="KW-0255">Endonuclease</keyword>
<name>A0A9Q2W2B0_9MICO</name>
<dbReference type="AlphaFoldDB" id="A0A9Q2W2B0"/>
<gene>
    <name evidence="2" type="ORF">KK103_07360</name>
</gene>
<dbReference type="EMBL" id="JAHEWX010000007">
    <property type="protein sequence ID" value="MBT1541571.1"/>
    <property type="molecule type" value="Genomic_DNA"/>
</dbReference>
<dbReference type="SUPFAM" id="SSF56219">
    <property type="entry name" value="DNase I-like"/>
    <property type="match status" value="1"/>
</dbReference>
<keyword evidence="2" id="KW-0378">Hydrolase</keyword>
<dbReference type="InterPro" id="IPR005135">
    <property type="entry name" value="Endo/exonuclease/phosphatase"/>
</dbReference>
<evidence type="ECO:0000313" key="2">
    <source>
        <dbReference type="EMBL" id="MBT1541571.1"/>
    </source>
</evidence>
<evidence type="ECO:0000313" key="3">
    <source>
        <dbReference type="Proteomes" id="UP000709437"/>
    </source>
</evidence>
<dbReference type="GO" id="GO:0004519">
    <property type="term" value="F:endonuclease activity"/>
    <property type="evidence" value="ECO:0007669"/>
    <property type="project" value="UniProtKB-KW"/>
</dbReference>
<proteinExistence type="predicted"/>
<dbReference type="Pfam" id="PF03372">
    <property type="entry name" value="Exo_endo_phos"/>
    <property type="match status" value="1"/>
</dbReference>
<organism evidence="2 3">
    <name type="scientific">Curtobacterium flaccumfaciens pv. flaccumfaciens</name>
    <dbReference type="NCBI Taxonomy" id="138532"/>
    <lineage>
        <taxon>Bacteria</taxon>
        <taxon>Bacillati</taxon>
        <taxon>Actinomycetota</taxon>
        <taxon>Actinomycetes</taxon>
        <taxon>Micrococcales</taxon>
        <taxon>Microbacteriaceae</taxon>
        <taxon>Curtobacterium</taxon>
    </lineage>
</organism>
<evidence type="ECO:0000259" key="1">
    <source>
        <dbReference type="Pfam" id="PF03372"/>
    </source>
</evidence>